<dbReference type="Proteomes" id="UP000566819">
    <property type="component" value="Unassembled WGS sequence"/>
</dbReference>
<evidence type="ECO:0000313" key="2">
    <source>
        <dbReference type="EMBL" id="KAF4636774.1"/>
    </source>
</evidence>
<comment type="caution">
    <text evidence="2">The sequence shown here is derived from an EMBL/GenBank/DDBJ whole genome shotgun (WGS) entry which is preliminary data.</text>
</comment>
<dbReference type="EMBL" id="JAAMPI010000050">
    <property type="protein sequence ID" value="KAF4636774.1"/>
    <property type="molecule type" value="Genomic_DNA"/>
</dbReference>
<organism evidence="2 3">
    <name type="scientific">Cudoniella acicularis</name>
    <dbReference type="NCBI Taxonomy" id="354080"/>
    <lineage>
        <taxon>Eukaryota</taxon>
        <taxon>Fungi</taxon>
        <taxon>Dikarya</taxon>
        <taxon>Ascomycota</taxon>
        <taxon>Pezizomycotina</taxon>
        <taxon>Leotiomycetes</taxon>
        <taxon>Helotiales</taxon>
        <taxon>Tricladiaceae</taxon>
        <taxon>Cudoniella</taxon>
    </lineage>
</organism>
<keyword evidence="1" id="KW-1133">Transmembrane helix</keyword>
<protein>
    <submittedName>
        <fullName evidence="2">Uncharacterized protein</fullName>
    </submittedName>
</protein>
<accession>A0A8H4RXK0</accession>
<name>A0A8H4RXK0_9HELO</name>
<reference evidence="2 3" key="1">
    <citation type="submission" date="2020-03" db="EMBL/GenBank/DDBJ databases">
        <title>Draft Genome Sequence of Cudoniella acicularis.</title>
        <authorList>
            <person name="Buettner E."/>
            <person name="Kellner H."/>
        </authorList>
    </citation>
    <scope>NUCLEOTIDE SEQUENCE [LARGE SCALE GENOMIC DNA]</scope>
    <source>
        <strain evidence="2 3">DSM 108380</strain>
    </source>
</reference>
<proteinExistence type="predicted"/>
<evidence type="ECO:0000256" key="1">
    <source>
        <dbReference type="SAM" id="Phobius"/>
    </source>
</evidence>
<keyword evidence="3" id="KW-1185">Reference proteome</keyword>
<keyword evidence="1" id="KW-0472">Membrane</keyword>
<dbReference type="OrthoDB" id="3537755at2759"/>
<dbReference type="AlphaFoldDB" id="A0A8H4RXK0"/>
<sequence length="168" mass="17781">MCGQWSMRMSTNAAIVEGSTMVKMLSTFIAVIVIGCSKLRKDYRATSQTIRHTSPEPMCHSDILNIPDVHLKQRGIPGPFRRLIATATAEGASIIATATAEGASLVATATAAVASAAETAIEALLPRNVSLGISQFCVGFVDHTDCTSLPLNVSDMIPEAVTQFSEDI</sequence>
<evidence type="ECO:0000313" key="3">
    <source>
        <dbReference type="Proteomes" id="UP000566819"/>
    </source>
</evidence>
<feature type="transmembrane region" description="Helical" evidence="1">
    <location>
        <begin position="20"/>
        <end position="39"/>
    </location>
</feature>
<gene>
    <name evidence="2" type="ORF">G7Y89_g1322</name>
</gene>
<keyword evidence="1" id="KW-0812">Transmembrane</keyword>